<dbReference type="EMBL" id="WNWQ01000603">
    <property type="protein sequence ID" value="KAE9965502.1"/>
    <property type="molecule type" value="Genomic_DNA"/>
</dbReference>
<feature type="compositionally biased region" description="Polar residues" evidence="7">
    <location>
        <begin position="457"/>
        <end position="477"/>
    </location>
</feature>
<evidence type="ECO:0000313" key="9">
    <source>
        <dbReference type="EMBL" id="KAE9965502.1"/>
    </source>
</evidence>
<dbReference type="CDD" id="cd08047">
    <property type="entry name" value="TAF7"/>
    <property type="match status" value="1"/>
</dbReference>
<dbReference type="Proteomes" id="UP000447873">
    <property type="component" value="Unassembled WGS sequence"/>
</dbReference>
<evidence type="ECO:0000256" key="7">
    <source>
        <dbReference type="SAM" id="MobiDB-lite"/>
    </source>
</evidence>
<dbReference type="GO" id="GO:0016251">
    <property type="term" value="F:RNA polymerase II general transcription initiation factor activity"/>
    <property type="evidence" value="ECO:0007669"/>
    <property type="project" value="TreeGrafter"/>
</dbReference>
<comment type="caution">
    <text evidence="10">The sequence shown here is derived from an EMBL/GenBank/DDBJ whole genome shotgun (WGS) entry which is preliminary data.</text>
</comment>
<keyword evidence="6" id="KW-0175">Coiled coil</keyword>
<name>A0A8H3YZQ2_VENIN</name>
<dbReference type="Pfam" id="PF04658">
    <property type="entry name" value="TAFII55_N"/>
    <property type="match status" value="1"/>
</dbReference>
<keyword evidence="4" id="KW-0804">Transcription</keyword>
<dbReference type="AlphaFoldDB" id="A0A8H3YZQ2"/>
<dbReference type="EMBL" id="WNWS01000112">
    <property type="protein sequence ID" value="KAE9979809.1"/>
    <property type="molecule type" value="Genomic_DNA"/>
</dbReference>
<keyword evidence="5" id="KW-0539">Nucleus</keyword>
<evidence type="ECO:0000313" key="11">
    <source>
        <dbReference type="Proteomes" id="UP000447873"/>
    </source>
</evidence>
<keyword evidence="3" id="KW-0805">Transcription regulation</keyword>
<feature type="domain" description="TAFII55 protein conserved region" evidence="8">
    <location>
        <begin position="198"/>
        <end position="387"/>
    </location>
</feature>
<evidence type="ECO:0000256" key="1">
    <source>
        <dbReference type="ARBA" id="ARBA00004123"/>
    </source>
</evidence>
<feature type="coiled-coil region" evidence="6">
    <location>
        <begin position="337"/>
        <end position="364"/>
    </location>
</feature>
<evidence type="ECO:0000313" key="10">
    <source>
        <dbReference type="EMBL" id="KAE9979809.1"/>
    </source>
</evidence>
<evidence type="ECO:0000256" key="5">
    <source>
        <dbReference type="ARBA" id="ARBA00023242"/>
    </source>
</evidence>
<feature type="compositionally biased region" description="Pro residues" evidence="7">
    <location>
        <begin position="14"/>
        <end position="26"/>
    </location>
</feature>
<organism evidence="10 11">
    <name type="scientific">Venturia inaequalis</name>
    <name type="common">Apple scab fungus</name>
    <dbReference type="NCBI Taxonomy" id="5025"/>
    <lineage>
        <taxon>Eukaryota</taxon>
        <taxon>Fungi</taxon>
        <taxon>Dikarya</taxon>
        <taxon>Ascomycota</taxon>
        <taxon>Pezizomycotina</taxon>
        <taxon>Dothideomycetes</taxon>
        <taxon>Pleosporomycetidae</taxon>
        <taxon>Venturiales</taxon>
        <taxon>Venturiaceae</taxon>
        <taxon>Venturia</taxon>
    </lineage>
</organism>
<feature type="region of interest" description="Disordered" evidence="7">
    <location>
        <begin position="435"/>
        <end position="516"/>
    </location>
</feature>
<dbReference type="PANTHER" id="PTHR12228">
    <property type="entry name" value="TRANSCRIPTION INITIATION FACTOR TFIID 55 KD SUBUNIT-RELATED"/>
    <property type="match status" value="1"/>
</dbReference>
<dbReference type="GO" id="GO:0005669">
    <property type="term" value="C:transcription factor TFIID complex"/>
    <property type="evidence" value="ECO:0007669"/>
    <property type="project" value="InterPro"/>
</dbReference>
<evidence type="ECO:0000256" key="2">
    <source>
        <dbReference type="ARBA" id="ARBA00009368"/>
    </source>
</evidence>
<feature type="compositionally biased region" description="Basic and acidic residues" evidence="7">
    <location>
        <begin position="502"/>
        <end position="516"/>
    </location>
</feature>
<dbReference type="InterPro" id="IPR006751">
    <property type="entry name" value="TAFII55_prot_cons_reg"/>
</dbReference>
<comment type="subcellular location">
    <subcellularLocation>
        <location evidence="1">Nucleus</location>
    </subcellularLocation>
</comment>
<reference evidence="10 11" key="1">
    <citation type="submission" date="2018-12" db="EMBL/GenBank/DDBJ databases">
        <title>Venturia inaequalis Genome Resource.</title>
        <authorList>
            <person name="Lichtner F.J."/>
        </authorList>
    </citation>
    <scope>NUCLEOTIDE SEQUENCE [LARGE SCALE GENOMIC DNA]</scope>
    <source>
        <strain evidence="10 11">120213</strain>
        <strain evidence="9">Bline_iso_100314</strain>
    </source>
</reference>
<dbReference type="InterPro" id="IPR037817">
    <property type="entry name" value="TAF7"/>
</dbReference>
<proteinExistence type="inferred from homology"/>
<accession>A0A8H3YZQ2</accession>
<feature type="region of interest" description="Disordered" evidence="7">
    <location>
        <begin position="1"/>
        <end position="140"/>
    </location>
</feature>
<dbReference type="GO" id="GO:0051123">
    <property type="term" value="P:RNA polymerase II preinitiation complex assembly"/>
    <property type="evidence" value="ECO:0007669"/>
    <property type="project" value="TreeGrafter"/>
</dbReference>
<evidence type="ECO:0000256" key="3">
    <source>
        <dbReference type="ARBA" id="ARBA00023015"/>
    </source>
</evidence>
<comment type="similarity">
    <text evidence="2">Belongs to the TAF7 family.</text>
</comment>
<feature type="compositionally biased region" description="Acidic residues" evidence="7">
    <location>
        <begin position="480"/>
        <end position="501"/>
    </location>
</feature>
<dbReference type="Proteomes" id="UP000433883">
    <property type="component" value="Unassembled WGS sequence"/>
</dbReference>
<evidence type="ECO:0000256" key="6">
    <source>
        <dbReference type="SAM" id="Coils"/>
    </source>
</evidence>
<protein>
    <recommendedName>
        <fullName evidence="8">TAFII55 protein conserved region domain-containing protein</fullName>
    </recommendedName>
</protein>
<sequence>MVKLTIKSAGGASSPPPSAPAPVPERPAPERTATGSVKLSFKPKTTPASTPNAEHPPILEAATAAAEPKQKRKYVKKIKTEVHGDAPEAAPKPAKKRARKDTEAEDGAGPAAKRQTKPSDRVGSITLKIPPTAPPRIKIPAGTGTPSSALKLSFSQKKAAQSATIPRLKVKALGKKPVRPIGVGYDSEDEEAEDDPAIESQFILRMEPGEDCDYLREAIADSAIKHKSEDKHIKGPQVWFRFFDKEGRRGVVGVRQNLYATTLLDLPCIIEGMKSWDKKGWFKTADICQMLLVLGRVKTDEEAKHFPLPREIDQNNWQYPHGLTPPMHWVRKRRFRKRLNVRTIERVENDVEELNRRDKGCEDDGGTVSFEYVDPEEELVDDAEDVMDGYEYQTGDQEEFQYADMDVDSNAAVDDGEEEGIDDFTRMMEEAIGDGEDHEEAGPQPTINGQPLHMSPDSLQPPETVSTPASGGATSATEGESQDEGAEESDEDEVDDEDDDARAEREERAQQMEEIDDLKREIGELEVRRNKLANPLLKGRVTKEIESLQRDLKLKMSSLGMPTEEE</sequence>
<evidence type="ECO:0000256" key="4">
    <source>
        <dbReference type="ARBA" id="ARBA00023163"/>
    </source>
</evidence>
<dbReference type="PANTHER" id="PTHR12228:SF0">
    <property type="entry name" value="TATA-BOX BINDING PROTEIN ASSOCIATED FACTOR 7"/>
    <property type="match status" value="1"/>
</dbReference>
<dbReference type="SMART" id="SM01370">
    <property type="entry name" value="TAFII55_N"/>
    <property type="match status" value="1"/>
</dbReference>
<evidence type="ECO:0000259" key="8">
    <source>
        <dbReference type="SMART" id="SM01370"/>
    </source>
</evidence>
<gene>
    <name evidence="9" type="ORF">BLS_007614</name>
    <name evidence="10" type="ORF">EG328_000656</name>
</gene>